<gene>
    <name evidence="7" type="ORF">SYNPS1DRAFT_22858</name>
</gene>
<dbReference type="PANTHER" id="PTHR12434:SF6">
    <property type="entry name" value="MEDIATOR OF RNA POLYMERASE II TRANSCRIPTION SUBUNIT 22"/>
    <property type="match status" value="1"/>
</dbReference>
<evidence type="ECO:0000313" key="7">
    <source>
        <dbReference type="EMBL" id="RKP25136.1"/>
    </source>
</evidence>
<evidence type="ECO:0000256" key="2">
    <source>
        <dbReference type="ARBA" id="ARBA00005942"/>
    </source>
</evidence>
<evidence type="ECO:0000256" key="3">
    <source>
        <dbReference type="ARBA" id="ARBA00023015"/>
    </source>
</evidence>
<organism evidence="7 8">
    <name type="scientific">Syncephalis pseudoplumigaleata</name>
    <dbReference type="NCBI Taxonomy" id="1712513"/>
    <lineage>
        <taxon>Eukaryota</taxon>
        <taxon>Fungi</taxon>
        <taxon>Fungi incertae sedis</taxon>
        <taxon>Zoopagomycota</taxon>
        <taxon>Zoopagomycotina</taxon>
        <taxon>Zoopagomycetes</taxon>
        <taxon>Zoopagales</taxon>
        <taxon>Piptocephalidaceae</taxon>
        <taxon>Syncephalis</taxon>
    </lineage>
</organism>
<accession>A0A4P9YYF4</accession>
<dbReference type="PANTHER" id="PTHR12434">
    <property type="entry name" value="MEDIATOR OF RNA POLYMERASE II TRANSCRIPTION SUBUNIT 22"/>
    <property type="match status" value="1"/>
</dbReference>
<dbReference type="GO" id="GO:0006357">
    <property type="term" value="P:regulation of transcription by RNA polymerase II"/>
    <property type="evidence" value="ECO:0007669"/>
    <property type="project" value="InterPro"/>
</dbReference>
<comment type="subcellular location">
    <subcellularLocation>
        <location evidence="1">Nucleus</location>
    </subcellularLocation>
</comment>
<feature type="region of interest" description="Disordered" evidence="6">
    <location>
        <begin position="1"/>
        <end position="32"/>
    </location>
</feature>
<keyword evidence="5" id="KW-0539">Nucleus</keyword>
<dbReference type="Pfam" id="PF06179">
    <property type="entry name" value="Med22"/>
    <property type="match status" value="1"/>
</dbReference>
<keyword evidence="3" id="KW-0805">Transcription regulation</keyword>
<feature type="compositionally biased region" description="Low complexity" evidence="6">
    <location>
        <begin position="1"/>
        <end position="26"/>
    </location>
</feature>
<dbReference type="EMBL" id="KZ989868">
    <property type="protein sequence ID" value="RKP25136.1"/>
    <property type="molecule type" value="Genomic_DNA"/>
</dbReference>
<evidence type="ECO:0000313" key="8">
    <source>
        <dbReference type="Proteomes" id="UP000278143"/>
    </source>
</evidence>
<sequence>MATTSTAAAASNAPPLAQPPASSLTPGGQQPATSLELLSELEESRHRRLDNELDQLADGFAEIIRTASVTNKDKFQLAEEGFALETRATSILFAAESLMSMVSELKRTFVLNETQSIASMAAQRIATLQQEQQQMRDTTRQMVAELDVLLQNMEHLYFSTPYRR</sequence>
<dbReference type="Proteomes" id="UP000278143">
    <property type="component" value="Unassembled WGS sequence"/>
</dbReference>
<dbReference type="GO" id="GO:0003712">
    <property type="term" value="F:transcription coregulator activity"/>
    <property type="evidence" value="ECO:0007669"/>
    <property type="project" value="InterPro"/>
</dbReference>
<dbReference type="AlphaFoldDB" id="A0A4P9YYF4"/>
<evidence type="ECO:0000256" key="4">
    <source>
        <dbReference type="ARBA" id="ARBA00023163"/>
    </source>
</evidence>
<evidence type="ECO:0000256" key="6">
    <source>
        <dbReference type="SAM" id="MobiDB-lite"/>
    </source>
</evidence>
<dbReference type="OrthoDB" id="203279at2759"/>
<dbReference type="InterPro" id="IPR009332">
    <property type="entry name" value="Med22"/>
</dbReference>
<evidence type="ECO:0000256" key="1">
    <source>
        <dbReference type="ARBA" id="ARBA00004123"/>
    </source>
</evidence>
<evidence type="ECO:0000256" key="5">
    <source>
        <dbReference type="ARBA" id="ARBA00023242"/>
    </source>
</evidence>
<comment type="similarity">
    <text evidence="2">Belongs to the Mediator complex subunit 22 family.</text>
</comment>
<protein>
    <submittedName>
        <fullName evidence="7">Surfeit locus protein 5 subunit 22 of mediator complex-domain-containing protein</fullName>
    </submittedName>
</protein>
<name>A0A4P9YYF4_9FUNG</name>
<proteinExistence type="inferred from homology"/>
<keyword evidence="4" id="KW-0804">Transcription</keyword>
<dbReference type="GO" id="GO:0016592">
    <property type="term" value="C:mediator complex"/>
    <property type="evidence" value="ECO:0007669"/>
    <property type="project" value="InterPro"/>
</dbReference>
<keyword evidence="8" id="KW-1185">Reference proteome</keyword>
<reference evidence="8" key="1">
    <citation type="journal article" date="2018" name="Nat. Microbiol.">
        <title>Leveraging single-cell genomics to expand the fungal tree of life.</title>
        <authorList>
            <person name="Ahrendt S.R."/>
            <person name="Quandt C.A."/>
            <person name="Ciobanu D."/>
            <person name="Clum A."/>
            <person name="Salamov A."/>
            <person name="Andreopoulos B."/>
            <person name="Cheng J.F."/>
            <person name="Woyke T."/>
            <person name="Pelin A."/>
            <person name="Henrissat B."/>
            <person name="Reynolds N.K."/>
            <person name="Benny G.L."/>
            <person name="Smith M.E."/>
            <person name="James T.Y."/>
            <person name="Grigoriev I.V."/>
        </authorList>
    </citation>
    <scope>NUCLEOTIDE SEQUENCE [LARGE SCALE GENOMIC DNA]</scope>
    <source>
        <strain evidence="8">Benny S71-1</strain>
    </source>
</reference>